<reference evidence="3 4" key="1">
    <citation type="submission" date="2023-08" db="EMBL/GenBank/DDBJ databases">
        <title>Black Yeasts Isolated from many extreme environments.</title>
        <authorList>
            <person name="Coleine C."/>
            <person name="Stajich J.E."/>
            <person name="Selbmann L."/>
        </authorList>
    </citation>
    <scope>NUCLEOTIDE SEQUENCE [LARGE SCALE GENOMIC DNA]</scope>
    <source>
        <strain evidence="3 4">CCFEE 5885</strain>
    </source>
</reference>
<feature type="region of interest" description="Disordered" evidence="1">
    <location>
        <begin position="722"/>
        <end position="748"/>
    </location>
</feature>
<sequence length="769" mass="84583">MYKLSLLPLLWAWLTYAQSSDECNVTTQYLSDPPYDNYFYSDCHVDAQVVVTSPLPDSNLSIIGPRVIVAWPAGNSGLAAFFQPQDGPNGTLRIELVNSTVGNPLAVYRDGNSDNNYPYVGVQGVLLFNASATLTVPILGSVRTIRDFTEGPSLLQQVIQDAINVTQYNETGASLSRLWLDNTTITNFNMVPFENENGAIQLDPEGRTISFDSGYYHFQAYFNYPQLQQLTPQDVLGEYSQDLIDQQPSQTTSLSFLSYSEKLLAGAWRFLTYFGRDSMISALLLEPVLSTGNGSAMEAVIGAVLERVNRTDGSVCHEETLGDYATYLNMQNNITGEDATAAIFTYPMIDTDFYLPILMDVYFTKYPERIEPMLSREAGSIDTANENMTYADLALSNAQKIVNHTAPFVDNQTIENLLHLKEGEVVGQWRDSTYGLGNGRIPFDVNCALAPAALRAVSHLAALGGVYPNTTSRTSVLTNYSGWSSLGLEFAVTWEEKALPFFELNLTGSDASSRVNNFIQMSTFYDGPSNNESFSTYANSPDDTISLYAIALNGSESVANDTEARSAPIPILHTDTGFHLFLLNLTNTSSAEYAETYTRFLNSTAHSILREFPSGLLTPSGLVVANPALSGSEVLIANFTNSAYHGTVIWSWQLALMAEGLHRQLAFCNASLDITAPHCVDEYVYNTTRAAYNVLWDNIEQNEAQLQSEVWSWRYDSSGGNNGTSRDGFTTTPLGELPPPPGVSGSTESNVRQLWSLTFLAVTRDEDYA</sequence>
<keyword evidence="4" id="KW-1185">Reference proteome</keyword>
<evidence type="ECO:0000256" key="2">
    <source>
        <dbReference type="SAM" id="SignalP"/>
    </source>
</evidence>
<accession>A0ABR0K968</accession>
<proteinExistence type="predicted"/>
<feature type="chain" id="PRO_5046737851" evidence="2">
    <location>
        <begin position="20"/>
        <end position="769"/>
    </location>
</feature>
<dbReference type="Proteomes" id="UP001345013">
    <property type="component" value="Unassembled WGS sequence"/>
</dbReference>
<evidence type="ECO:0000313" key="3">
    <source>
        <dbReference type="EMBL" id="KAK5092296.1"/>
    </source>
</evidence>
<comment type="caution">
    <text evidence="3">The sequence shown here is derived from an EMBL/GenBank/DDBJ whole genome shotgun (WGS) entry which is preliminary data.</text>
</comment>
<name>A0ABR0K968_9EURO</name>
<dbReference type="EMBL" id="JAVRRG010000060">
    <property type="protein sequence ID" value="KAK5092296.1"/>
    <property type="molecule type" value="Genomic_DNA"/>
</dbReference>
<protein>
    <submittedName>
        <fullName evidence="3">Uncharacterized protein</fullName>
    </submittedName>
</protein>
<keyword evidence="2" id="KW-0732">Signal</keyword>
<evidence type="ECO:0000313" key="4">
    <source>
        <dbReference type="Proteomes" id="UP001345013"/>
    </source>
</evidence>
<gene>
    <name evidence="3" type="ORF">LTR24_005322</name>
</gene>
<feature type="signal peptide" evidence="2">
    <location>
        <begin position="1"/>
        <end position="19"/>
    </location>
</feature>
<organism evidence="3 4">
    <name type="scientific">Lithohypha guttulata</name>
    <dbReference type="NCBI Taxonomy" id="1690604"/>
    <lineage>
        <taxon>Eukaryota</taxon>
        <taxon>Fungi</taxon>
        <taxon>Dikarya</taxon>
        <taxon>Ascomycota</taxon>
        <taxon>Pezizomycotina</taxon>
        <taxon>Eurotiomycetes</taxon>
        <taxon>Chaetothyriomycetidae</taxon>
        <taxon>Chaetothyriales</taxon>
        <taxon>Trichomeriaceae</taxon>
        <taxon>Lithohypha</taxon>
    </lineage>
</organism>
<evidence type="ECO:0000256" key="1">
    <source>
        <dbReference type="SAM" id="MobiDB-lite"/>
    </source>
</evidence>